<evidence type="ECO:0000313" key="4">
    <source>
        <dbReference type="EMBL" id="RYR71265.1"/>
    </source>
</evidence>
<dbReference type="STRING" id="3818.A0A445E7I7"/>
<feature type="region of interest" description="Disordered" evidence="2">
    <location>
        <begin position="145"/>
        <end position="175"/>
    </location>
</feature>
<keyword evidence="1" id="KW-0175">Coiled coil</keyword>
<feature type="coiled-coil region" evidence="1">
    <location>
        <begin position="902"/>
        <end position="1007"/>
    </location>
</feature>
<evidence type="ECO:0000256" key="2">
    <source>
        <dbReference type="SAM" id="MobiDB-lite"/>
    </source>
</evidence>
<organism evidence="4 5">
    <name type="scientific">Arachis hypogaea</name>
    <name type="common">Peanut</name>
    <dbReference type="NCBI Taxonomy" id="3818"/>
    <lineage>
        <taxon>Eukaryota</taxon>
        <taxon>Viridiplantae</taxon>
        <taxon>Streptophyta</taxon>
        <taxon>Embryophyta</taxon>
        <taxon>Tracheophyta</taxon>
        <taxon>Spermatophyta</taxon>
        <taxon>Magnoliopsida</taxon>
        <taxon>eudicotyledons</taxon>
        <taxon>Gunneridae</taxon>
        <taxon>Pentapetalae</taxon>
        <taxon>rosids</taxon>
        <taxon>fabids</taxon>
        <taxon>Fabales</taxon>
        <taxon>Fabaceae</taxon>
        <taxon>Papilionoideae</taxon>
        <taxon>50 kb inversion clade</taxon>
        <taxon>dalbergioids sensu lato</taxon>
        <taxon>Dalbergieae</taxon>
        <taxon>Pterocarpus clade</taxon>
        <taxon>Arachis</taxon>
    </lineage>
</organism>
<feature type="compositionally biased region" description="Low complexity" evidence="2">
    <location>
        <begin position="262"/>
        <end position="276"/>
    </location>
</feature>
<evidence type="ECO:0000256" key="1">
    <source>
        <dbReference type="SAM" id="Coils"/>
    </source>
</evidence>
<dbReference type="InterPro" id="IPR019448">
    <property type="entry name" value="NT-C2"/>
</dbReference>
<dbReference type="SMR" id="A0A445E7I7"/>
<evidence type="ECO:0000259" key="3">
    <source>
        <dbReference type="PROSITE" id="PS51840"/>
    </source>
</evidence>
<dbReference type="PROSITE" id="PS51840">
    <property type="entry name" value="C2_NT"/>
    <property type="match status" value="1"/>
</dbReference>
<feature type="compositionally biased region" description="Polar residues" evidence="2">
    <location>
        <begin position="206"/>
        <end position="239"/>
    </location>
</feature>
<feature type="coiled-coil region" evidence="1">
    <location>
        <begin position="323"/>
        <end position="364"/>
    </location>
</feature>
<dbReference type="Proteomes" id="UP000289738">
    <property type="component" value="Chromosome A02"/>
</dbReference>
<accession>A0A445E7I7</accession>
<protein>
    <recommendedName>
        <fullName evidence="3">C2 NT-type domain-containing protein</fullName>
    </recommendedName>
</protein>
<feature type="coiled-coil region" evidence="1">
    <location>
        <begin position="753"/>
        <end position="819"/>
    </location>
</feature>
<feature type="compositionally biased region" description="Polar residues" evidence="2">
    <location>
        <begin position="277"/>
        <end position="294"/>
    </location>
</feature>
<dbReference type="PANTHER" id="PTHR47270">
    <property type="entry name" value="PROTEIN MLP1-LIKE"/>
    <property type="match status" value="1"/>
</dbReference>
<feature type="coiled-coil region" evidence="1">
    <location>
        <begin position="409"/>
        <end position="495"/>
    </location>
</feature>
<feature type="coiled-coil region" evidence="1">
    <location>
        <begin position="551"/>
        <end position="592"/>
    </location>
</feature>
<feature type="coiled-coil region" evidence="1">
    <location>
        <begin position="1046"/>
        <end position="1199"/>
    </location>
</feature>
<dbReference type="Gramene" id="arahy.Tifrunner.gnm2.ann2.Ah12g469500.1">
    <property type="protein sequence ID" value="arahy.Tifrunner.gnm2.ann2.Ah12g469500.1-CDS"/>
    <property type="gene ID" value="arahy.Tifrunner.gnm2.ann2.Ah12g469500"/>
</dbReference>
<dbReference type="Pfam" id="PF10358">
    <property type="entry name" value="NT-C2"/>
    <property type="match status" value="1"/>
</dbReference>
<proteinExistence type="predicted"/>
<feature type="compositionally biased region" description="Basic and acidic residues" evidence="2">
    <location>
        <begin position="148"/>
        <end position="172"/>
    </location>
</feature>
<keyword evidence="5" id="KW-1185">Reference proteome</keyword>
<feature type="domain" description="C2 NT-type" evidence="3">
    <location>
        <begin position="9"/>
        <end position="144"/>
    </location>
</feature>
<feature type="coiled-coil region" evidence="1">
    <location>
        <begin position="1278"/>
        <end position="1369"/>
    </location>
</feature>
<reference evidence="4 5" key="1">
    <citation type="submission" date="2019-01" db="EMBL/GenBank/DDBJ databases">
        <title>Sequencing of cultivated peanut Arachis hypogaea provides insights into genome evolution and oil improvement.</title>
        <authorList>
            <person name="Chen X."/>
        </authorList>
    </citation>
    <scope>NUCLEOTIDE SEQUENCE [LARGE SCALE GENOMIC DNA]</scope>
    <source>
        <strain evidence="5">cv. Fuhuasheng</strain>
        <tissue evidence="4">Leaves</tissue>
    </source>
</reference>
<comment type="caution">
    <text evidence="4">The sequence shown here is derived from an EMBL/GenBank/DDBJ whole genome shotgun (WGS) entry which is preliminary data.</text>
</comment>
<evidence type="ECO:0000313" key="5">
    <source>
        <dbReference type="Proteomes" id="UP000289738"/>
    </source>
</evidence>
<sequence length="1374" mass="156384">MFRLSKNKASSKSAADTRFEFRFSHFKALQVPKGWEKLFVSVVSVESGKAIAKSSKVLVRNGSCQWSDSFSEFVLFPGDNSSKEIDECLLKLIVAMGSSRSSILGEATVNLASYVSSNAESPLSLKLSKCNHGTVLHVTVQCLTPRTKTRDRESSETDSHSKAMNENKHDVAIKSNGSDCSYVHSVGSSSLEDLESTLSPGEVETRATSFSESVSNCSYTSAEGSTGRGNISPKSNDGQIQAGRHDSNSSRKSASNNDYHANNSSPSNHSAFSSLSVQECSTPSSKMTNLSNNRPEGAEDTSEELRAQAKMWEMNARKLMGDLDMLRREFSDQSKKLAGLEMDLSTANVDRDSLKKEVEDLKLLLEDPILRHTALEGSISQGDIPDIEKALKDELKFQRESNADLSLQLKRSQEANAELVSLLQELEETLQQRKVETDNLLSLPSRFSEMERSFQLNIEENKSLTNQLEQLEKSKKNLLIKVQELEQSLEDKMHDTAHQKSPNDKTLSDVEMEYESKLSAKEEEILCLKAKLSESLPESNYSETVSRHIEEADLMREIELLKEKVQELEMDCNELTEENLELLFKLKEAKKNPKDGGLKDRSFASFESENNLFRIFPSENMLQGKHTKNISVDDNVPTKEVEALKLDPEVRISDLNMEVINKTSEIANLEATLSSKEKEIGVLQKHLTELEGKINDLERENFQLQEQMEIFTKESDTDSKFLYHLQNDSATLNKNIESHVSASETLTRKSLELEEGKHKLELHISEIEQENEQLLRQISVLEAHLGDLTNEKESYLSELESSKSQAARLREEMLKMKSEMDYSKEDSKQREQYCSLLGVRLQESERRFADICGKVVILEKKFSSIQEDIASKEKHLALELDGFIDENRKHMEQGQSLLNQMQTEKMVKIQSLEKEIENLSMKLAATYDEKELIASKALLEVSTLRTDKAKLESAFEEVQSKLSLSKTEVNGMHTEYEQKLKDLTTELVDLKMEKQMLMNEHEKLLKVVEDSKSRELKLKSTINALELKLTVTQYERQKFMDESGNLKLQLQQTSQFENEIVALRNELNSANSEKKRLETSLSLASEVCKDLEAEKASFEIKISTLEKVVSELEDCKRTRSSLEERLMQLESDLKVREEMRCVQESELSQVKRINRQHQQTLQLLEQEKVELQKKVQAIEEELKLLKEQKRNQASKLNRKVLPVHEDMKTSKNSAVKNTTPYRSTRKKPSTLKNERENMKDQLDLRYSSKNQSEVEVETEHGILDESIDAVEIDPVSTIQSLDSSLAEATETNNIHEDQLTRSQGHANGSIKSMGEGELVTKEKFERTKSMLEAELSDIQERYFHMSLKYAEVEAEREELVMKLKEVRNKKGWFS</sequence>
<gene>
    <name evidence="4" type="ORF">Ahy_A02g005546</name>
</gene>
<feature type="compositionally biased region" description="Polar residues" evidence="2">
    <location>
        <begin position="1212"/>
        <end position="1222"/>
    </location>
</feature>
<feature type="coiled-coil region" evidence="1">
    <location>
        <begin position="652"/>
        <end position="714"/>
    </location>
</feature>
<name>A0A445E7I7_ARAHY</name>
<dbReference type="SUPFAM" id="SSF57997">
    <property type="entry name" value="Tropomyosin"/>
    <property type="match status" value="1"/>
</dbReference>
<feature type="region of interest" description="Disordered" evidence="2">
    <location>
        <begin position="1212"/>
        <end position="1233"/>
    </location>
</feature>
<dbReference type="Gramene" id="arahy.Tifrunner.gnm2.ann2.Ah02g401300.1">
    <property type="protein sequence ID" value="arahy.Tifrunner.gnm2.ann2.Ah02g401300.1-CDS"/>
    <property type="gene ID" value="arahy.Tifrunner.gnm2.ann2.Ah02g401300"/>
</dbReference>
<dbReference type="PANTHER" id="PTHR47270:SF3">
    <property type="entry name" value="HYPOTETICAL PROTEIN"/>
    <property type="match status" value="1"/>
</dbReference>
<dbReference type="OrthoDB" id="658575at2759"/>
<feature type="region of interest" description="Disordered" evidence="2">
    <location>
        <begin position="192"/>
        <end position="304"/>
    </location>
</feature>
<feature type="compositionally biased region" description="Polar residues" evidence="2">
    <location>
        <begin position="250"/>
        <end position="261"/>
    </location>
</feature>
<dbReference type="EMBL" id="SDMP01000002">
    <property type="protein sequence ID" value="RYR71265.1"/>
    <property type="molecule type" value="Genomic_DNA"/>
</dbReference>